<comment type="function">
    <text evidence="9 10">Fluoride-specific ion channel. Important for reducing fluoride concentration in the cell, thus reducing its toxicity.</text>
</comment>
<keyword evidence="2 10" id="KW-1003">Cell membrane</keyword>
<keyword evidence="6 10" id="KW-0407">Ion channel</keyword>
<dbReference type="NCBIfam" id="TIGR00494">
    <property type="entry name" value="crcB"/>
    <property type="match status" value="1"/>
</dbReference>
<comment type="subcellular location">
    <subcellularLocation>
        <location evidence="1 10">Cell membrane</location>
        <topology evidence="1 10">Multi-pass membrane protein</topology>
    </subcellularLocation>
</comment>
<evidence type="ECO:0000256" key="8">
    <source>
        <dbReference type="ARBA" id="ARBA00035585"/>
    </source>
</evidence>
<feature type="transmembrane region" description="Helical" evidence="10">
    <location>
        <begin position="96"/>
        <end position="115"/>
    </location>
</feature>
<dbReference type="GO" id="GO:0140114">
    <property type="term" value="P:cellular detoxification of fluoride"/>
    <property type="evidence" value="ECO:0007669"/>
    <property type="project" value="UniProtKB-UniRule"/>
</dbReference>
<gene>
    <name evidence="10 11" type="primary">crcB</name>
    <name evidence="10" type="synonym">fluC</name>
    <name evidence="11" type="ORF">D7M11_01650</name>
</gene>
<keyword evidence="10" id="KW-0915">Sodium</keyword>
<dbReference type="OrthoDB" id="9799631at2"/>
<comment type="caution">
    <text evidence="11">The sequence shown here is derived from an EMBL/GenBank/DDBJ whole genome shotgun (WGS) entry which is preliminary data.</text>
</comment>
<evidence type="ECO:0000256" key="1">
    <source>
        <dbReference type="ARBA" id="ARBA00004651"/>
    </source>
</evidence>
<keyword evidence="10" id="KW-0479">Metal-binding</keyword>
<dbReference type="PANTHER" id="PTHR28259:SF1">
    <property type="entry name" value="FLUORIDE EXPORT PROTEIN 1-RELATED"/>
    <property type="match status" value="1"/>
</dbReference>
<evidence type="ECO:0000313" key="11">
    <source>
        <dbReference type="EMBL" id="RKN87015.1"/>
    </source>
</evidence>
<evidence type="ECO:0000256" key="4">
    <source>
        <dbReference type="ARBA" id="ARBA00022989"/>
    </source>
</evidence>
<dbReference type="AlphaFoldDB" id="A0A3B0CMW6"/>
<evidence type="ECO:0000256" key="5">
    <source>
        <dbReference type="ARBA" id="ARBA00023136"/>
    </source>
</evidence>
<protein>
    <recommendedName>
        <fullName evidence="10">Fluoride-specific ion channel FluC</fullName>
    </recommendedName>
</protein>
<evidence type="ECO:0000256" key="7">
    <source>
        <dbReference type="ARBA" id="ARBA00035120"/>
    </source>
</evidence>
<evidence type="ECO:0000256" key="10">
    <source>
        <dbReference type="HAMAP-Rule" id="MF_00454"/>
    </source>
</evidence>
<dbReference type="RefSeq" id="WP_120745722.1">
    <property type="nucleotide sequence ID" value="NZ_RBAH01000001.1"/>
</dbReference>
<comment type="catalytic activity">
    <reaction evidence="8">
        <text>fluoride(in) = fluoride(out)</text>
        <dbReference type="Rhea" id="RHEA:76159"/>
        <dbReference type="ChEBI" id="CHEBI:17051"/>
    </reaction>
    <physiologicalReaction direction="left-to-right" evidence="8">
        <dbReference type="Rhea" id="RHEA:76160"/>
    </physiologicalReaction>
</comment>
<proteinExistence type="inferred from homology"/>
<dbReference type="EMBL" id="RBAH01000001">
    <property type="protein sequence ID" value="RKN87015.1"/>
    <property type="molecule type" value="Genomic_DNA"/>
</dbReference>
<feature type="binding site" evidence="10">
    <location>
        <position position="72"/>
    </location>
    <ligand>
        <name>Na(+)</name>
        <dbReference type="ChEBI" id="CHEBI:29101"/>
        <note>structural</note>
    </ligand>
</feature>
<sequence>MYIGIAGAAGALSRYGVGVLTDSFAPASVVPLATLLCNYTGSFILGWVTGGGAARLRLPDKGKIALTSGFVGSYTTFSTFSMETVRMTEDGRYGQALLYVLVSLWGGLLLAWLGVKSGERLLRRGERS</sequence>
<keyword evidence="4 10" id="KW-1133">Transmembrane helix</keyword>
<evidence type="ECO:0000256" key="3">
    <source>
        <dbReference type="ARBA" id="ARBA00022692"/>
    </source>
</evidence>
<dbReference type="Proteomes" id="UP000282311">
    <property type="component" value="Unassembled WGS sequence"/>
</dbReference>
<keyword evidence="3 10" id="KW-0812">Transmembrane</keyword>
<dbReference type="GO" id="GO:0062054">
    <property type="term" value="F:fluoride channel activity"/>
    <property type="evidence" value="ECO:0007669"/>
    <property type="project" value="UniProtKB-UniRule"/>
</dbReference>
<comment type="similarity">
    <text evidence="7 10">Belongs to the fluoride channel Fluc/FEX (TC 1.A.43) family.</text>
</comment>
<comment type="activity regulation">
    <text evidence="10">Na(+) is not transported, but it plays an essential structural role and its presence is essential for fluoride channel function.</text>
</comment>
<dbReference type="GO" id="GO:0046872">
    <property type="term" value="F:metal ion binding"/>
    <property type="evidence" value="ECO:0007669"/>
    <property type="project" value="UniProtKB-KW"/>
</dbReference>
<name>A0A3B0CMW6_9BACL</name>
<feature type="binding site" evidence="10">
    <location>
        <position position="75"/>
    </location>
    <ligand>
        <name>Na(+)</name>
        <dbReference type="ChEBI" id="CHEBI:29101"/>
        <note>structural</note>
    </ligand>
</feature>
<dbReference type="HAMAP" id="MF_00454">
    <property type="entry name" value="FluC"/>
    <property type="match status" value="1"/>
</dbReference>
<dbReference type="InterPro" id="IPR003691">
    <property type="entry name" value="FluC"/>
</dbReference>
<keyword evidence="10" id="KW-0406">Ion transport</keyword>
<evidence type="ECO:0000256" key="9">
    <source>
        <dbReference type="ARBA" id="ARBA00049940"/>
    </source>
</evidence>
<accession>A0A3B0CMW6</accession>
<keyword evidence="12" id="KW-1185">Reference proteome</keyword>
<evidence type="ECO:0000256" key="2">
    <source>
        <dbReference type="ARBA" id="ARBA00022475"/>
    </source>
</evidence>
<keyword evidence="5 10" id="KW-0472">Membrane</keyword>
<comment type="caution">
    <text evidence="10">Lacks conserved residue(s) required for the propagation of feature annotation.</text>
</comment>
<keyword evidence="10" id="KW-0813">Transport</keyword>
<evidence type="ECO:0000313" key="12">
    <source>
        <dbReference type="Proteomes" id="UP000282311"/>
    </source>
</evidence>
<organism evidence="11 12">
    <name type="scientific">Paenibacillus ginsengarvi</name>
    <dbReference type="NCBI Taxonomy" id="400777"/>
    <lineage>
        <taxon>Bacteria</taxon>
        <taxon>Bacillati</taxon>
        <taxon>Bacillota</taxon>
        <taxon>Bacilli</taxon>
        <taxon>Bacillales</taxon>
        <taxon>Paenibacillaceae</taxon>
        <taxon>Paenibacillus</taxon>
    </lineage>
</organism>
<dbReference type="Pfam" id="PF02537">
    <property type="entry name" value="CRCB"/>
    <property type="match status" value="1"/>
</dbReference>
<evidence type="ECO:0000256" key="6">
    <source>
        <dbReference type="ARBA" id="ARBA00023303"/>
    </source>
</evidence>
<reference evidence="11 12" key="1">
    <citation type="journal article" date="2007" name="Int. J. Syst. Evol. Microbiol.">
        <title>Paenibacillus ginsengarvi sp. nov., isolated from soil from ginseng cultivation.</title>
        <authorList>
            <person name="Yoon M.H."/>
            <person name="Ten L.N."/>
            <person name="Im W.T."/>
        </authorList>
    </citation>
    <scope>NUCLEOTIDE SEQUENCE [LARGE SCALE GENOMIC DNA]</scope>
    <source>
        <strain evidence="11 12">KCTC 13059</strain>
    </source>
</reference>
<dbReference type="GO" id="GO:0005886">
    <property type="term" value="C:plasma membrane"/>
    <property type="evidence" value="ECO:0007669"/>
    <property type="project" value="UniProtKB-SubCell"/>
</dbReference>
<dbReference type="PANTHER" id="PTHR28259">
    <property type="entry name" value="FLUORIDE EXPORT PROTEIN 1-RELATED"/>
    <property type="match status" value="1"/>
</dbReference>